<keyword evidence="4 7" id="KW-0732">Signal</keyword>
<dbReference type="PANTHER" id="PTHR43649:SF28">
    <property type="entry name" value="BINDING PROTEIN COMPONENT OF ABC SUGAR TRANSPORTER-RELATED"/>
    <property type="match status" value="1"/>
</dbReference>
<reference evidence="9" key="1">
    <citation type="submission" date="2016-10" db="EMBL/GenBank/DDBJ databases">
        <authorList>
            <person name="Varghese N."/>
            <person name="Submissions S."/>
        </authorList>
    </citation>
    <scope>NUCLEOTIDE SEQUENCE [LARGE SCALE GENOMIC DNA]</scope>
    <source>
        <strain evidence="9">CECT 8338</strain>
    </source>
</reference>
<dbReference type="STRING" id="1434072.SAMN05216210_2988"/>
<dbReference type="SUPFAM" id="SSF53850">
    <property type="entry name" value="Periplasmic binding protein-like II"/>
    <property type="match status" value="1"/>
</dbReference>
<keyword evidence="9" id="KW-1185">Reference proteome</keyword>
<accession>A0A1H2HEV0</accession>
<evidence type="ECO:0000313" key="9">
    <source>
        <dbReference type="Proteomes" id="UP000243924"/>
    </source>
</evidence>
<gene>
    <name evidence="8" type="ORF">SAMN05216210_2988</name>
</gene>
<evidence type="ECO:0000256" key="4">
    <source>
        <dbReference type="ARBA" id="ARBA00022729"/>
    </source>
</evidence>
<proteinExistence type="inferred from homology"/>
<dbReference type="Pfam" id="PF01547">
    <property type="entry name" value="SBP_bac_1"/>
    <property type="match status" value="1"/>
</dbReference>
<protein>
    <recommendedName>
        <fullName evidence="6">Probable sugar-binding periplasmic protein</fullName>
    </recommendedName>
</protein>
<dbReference type="AlphaFoldDB" id="A0A1H2HEV0"/>
<dbReference type="InterPro" id="IPR006059">
    <property type="entry name" value="SBP"/>
</dbReference>
<comment type="subcellular location">
    <subcellularLocation>
        <location evidence="1">Periplasm</location>
    </subcellularLocation>
</comment>
<evidence type="ECO:0000313" key="8">
    <source>
        <dbReference type="EMBL" id="SDU30316.1"/>
    </source>
</evidence>
<keyword evidence="3" id="KW-0813">Transport</keyword>
<evidence type="ECO:0000256" key="7">
    <source>
        <dbReference type="SAM" id="SignalP"/>
    </source>
</evidence>
<dbReference type="PANTHER" id="PTHR43649">
    <property type="entry name" value="ARABINOSE-BINDING PROTEIN-RELATED"/>
    <property type="match status" value="1"/>
</dbReference>
<evidence type="ECO:0000256" key="5">
    <source>
        <dbReference type="ARBA" id="ARBA00049629"/>
    </source>
</evidence>
<dbReference type="InterPro" id="IPR050490">
    <property type="entry name" value="Bact_solute-bd_prot1"/>
</dbReference>
<dbReference type="Gene3D" id="3.40.190.10">
    <property type="entry name" value="Periplasmic binding protein-like II"/>
    <property type="match status" value="2"/>
</dbReference>
<comment type="similarity">
    <text evidence="2">Belongs to the bacterial solute-binding protein 1 family.</text>
</comment>
<dbReference type="EMBL" id="LT629787">
    <property type="protein sequence ID" value="SDU30316.1"/>
    <property type="molecule type" value="Genomic_DNA"/>
</dbReference>
<name>A0A1H2HEV0_9GAMM</name>
<evidence type="ECO:0000256" key="2">
    <source>
        <dbReference type="ARBA" id="ARBA00008520"/>
    </source>
</evidence>
<evidence type="ECO:0000256" key="3">
    <source>
        <dbReference type="ARBA" id="ARBA00022448"/>
    </source>
</evidence>
<organism evidence="8 9">
    <name type="scientific">Halopseudomonas salegens</name>
    <dbReference type="NCBI Taxonomy" id="1434072"/>
    <lineage>
        <taxon>Bacteria</taxon>
        <taxon>Pseudomonadati</taxon>
        <taxon>Pseudomonadota</taxon>
        <taxon>Gammaproteobacteria</taxon>
        <taxon>Pseudomonadales</taxon>
        <taxon>Pseudomonadaceae</taxon>
        <taxon>Halopseudomonas</taxon>
    </lineage>
</organism>
<evidence type="ECO:0000256" key="6">
    <source>
        <dbReference type="ARBA" id="ARBA00049753"/>
    </source>
</evidence>
<feature type="chain" id="PRO_5009275691" description="Probable sugar-binding periplasmic protein" evidence="7">
    <location>
        <begin position="21"/>
        <end position="422"/>
    </location>
</feature>
<comment type="function">
    <text evidence="5">Part of a binding-protein-dependent transport system for a sugar.</text>
</comment>
<dbReference type="GO" id="GO:0042597">
    <property type="term" value="C:periplasmic space"/>
    <property type="evidence" value="ECO:0007669"/>
    <property type="project" value="UniProtKB-SubCell"/>
</dbReference>
<dbReference type="Proteomes" id="UP000243924">
    <property type="component" value="Chromosome I"/>
</dbReference>
<feature type="signal peptide" evidence="7">
    <location>
        <begin position="1"/>
        <end position="20"/>
    </location>
</feature>
<sequence length="422" mass="47089">MRPLGLCALFLLIWLNTALATDNAVYPVDVTHWWVSLGEQASIQVIERHLAEQGIVWITEAMAGSGTSRYMDVVRRRVAAGNPPMASQVIGYDIQEWARQGKLANLDAIAEQQEWDEVVPFDIQHLSKYQGHWVAAPINAHSTNWLWLNQPQLSRLGLTVPDTWPDLIHMLEAARLADIIPLAIGRDAWEHTLLFESVAAGAGGAEFYRRVFLDLDPVALDDAMLGLIFQRMSQLREYMDEGMNTRSWDQGTDLVRTGQALMQVQGSWVNGEFNAHGMIPGQDFACFRFPDTQGVFLFNSDQYMFFKDYPVDPGIRNTFASTLMEVELQRELNIATGAAPARVDVPRESFNQCGQRAINDLRAANMRRTVMGSIAMGNANPGKVKEAIYTVVSDHLLGRISDAQAVDRMKAVIINAARSQGN</sequence>
<evidence type="ECO:0000256" key="1">
    <source>
        <dbReference type="ARBA" id="ARBA00004418"/>
    </source>
</evidence>
<dbReference type="OrthoDB" id="5580590at2"/>